<feature type="transmembrane region" description="Helical" evidence="1">
    <location>
        <begin position="58"/>
        <end position="77"/>
    </location>
</feature>
<feature type="transmembrane region" description="Helical" evidence="1">
    <location>
        <begin position="33"/>
        <end position="52"/>
    </location>
</feature>
<proteinExistence type="predicted"/>
<accession>A0ABU8TKB0</accession>
<evidence type="ECO:0000313" key="2">
    <source>
        <dbReference type="EMBL" id="MEJ8474603.1"/>
    </source>
</evidence>
<protein>
    <submittedName>
        <fullName evidence="2">Uncharacterized protein</fullName>
    </submittedName>
</protein>
<sequence>MNKLYVPGVYLYGCLSLAMLFCANAIAADQWGIAFAIAASGFSYVSSVAGVVNQNVYADQLASGAVAFGLVSLLFFLI</sequence>
<gene>
    <name evidence="2" type="ORF">V6575_10935</name>
</gene>
<reference evidence="2 3" key="1">
    <citation type="submission" date="2024-02" db="EMBL/GenBank/DDBJ databases">
        <title>Roseibium algae sp. nov., isolated from marine alga (Grateloupia sp.), showing potential in myo-inositol conversion.</title>
        <authorList>
            <person name="Wang Y."/>
        </authorList>
    </citation>
    <scope>NUCLEOTIDE SEQUENCE [LARGE SCALE GENOMIC DNA]</scope>
    <source>
        <strain evidence="2 3">H3510</strain>
    </source>
</reference>
<dbReference type="Proteomes" id="UP001385499">
    <property type="component" value="Unassembled WGS sequence"/>
</dbReference>
<evidence type="ECO:0000256" key="1">
    <source>
        <dbReference type="SAM" id="Phobius"/>
    </source>
</evidence>
<keyword evidence="3" id="KW-1185">Reference proteome</keyword>
<comment type="caution">
    <text evidence="2">The sequence shown here is derived from an EMBL/GenBank/DDBJ whole genome shotgun (WGS) entry which is preliminary data.</text>
</comment>
<organism evidence="2 3">
    <name type="scientific">Roseibium algae</name>
    <dbReference type="NCBI Taxonomy" id="3123038"/>
    <lineage>
        <taxon>Bacteria</taxon>
        <taxon>Pseudomonadati</taxon>
        <taxon>Pseudomonadota</taxon>
        <taxon>Alphaproteobacteria</taxon>
        <taxon>Hyphomicrobiales</taxon>
        <taxon>Stappiaceae</taxon>
        <taxon>Roseibium</taxon>
    </lineage>
</organism>
<keyword evidence="1" id="KW-0472">Membrane</keyword>
<dbReference type="RefSeq" id="WP_340274344.1">
    <property type="nucleotide sequence ID" value="NZ_JBAKIA010000005.1"/>
</dbReference>
<keyword evidence="1" id="KW-0812">Transmembrane</keyword>
<evidence type="ECO:0000313" key="3">
    <source>
        <dbReference type="Proteomes" id="UP001385499"/>
    </source>
</evidence>
<keyword evidence="1" id="KW-1133">Transmembrane helix</keyword>
<feature type="transmembrane region" description="Helical" evidence="1">
    <location>
        <begin position="6"/>
        <end position="26"/>
    </location>
</feature>
<name>A0ABU8TKB0_9HYPH</name>
<dbReference type="EMBL" id="JBAKIA010000005">
    <property type="protein sequence ID" value="MEJ8474603.1"/>
    <property type="molecule type" value="Genomic_DNA"/>
</dbReference>